<dbReference type="InterPro" id="IPR022771">
    <property type="entry name" value="WAPL_C"/>
</dbReference>
<dbReference type="EMBL" id="JAWXYG010000002">
    <property type="protein sequence ID" value="KAK4280194.1"/>
    <property type="molecule type" value="Genomic_DNA"/>
</dbReference>
<evidence type="ECO:0000259" key="2">
    <source>
        <dbReference type="Pfam" id="PF07814"/>
    </source>
</evidence>
<comment type="caution">
    <text evidence="3">The sequence shown here is derived from an EMBL/GenBank/DDBJ whole genome shotgun (WGS) entry which is preliminary data.</text>
</comment>
<dbReference type="InterPro" id="IPR011989">
    <property type="entry name" value="ARM-like"/>
</dbReference>
<feature type="region of interest" description="Disordered" evidence="1">
    <location>
        <begin position="72"/>
        <end position="96"/>
    </location>
</feature>
<sequence length="96" mass="10919">MNCYLDLKNWMEELSTKDLRDKQLKSLTLLLKCLKIMENATFLSKDNPKEAQMKEQGKMILEMRELLNSLMKDKGTRLPPDGDGDIDGDSAQNAAV</sequence>
<organism evidence="3 4">
    <name type="scientific">Acacia crassicarpa</name>
    <name type="common">northern wattle</name>
    <dbReference type="NCBI Taxonomy" id="499986"/>
    <lineage>
        <taxon>Eukaryota</taxon>
        <taxon>Viridiplantae</taxon>
        <taxon>Streptophyta</taxon>
        <taxon>Embryophyta</taxon>
        <taxon>Tracheophyta</taxon>
        <taxon>Spermatophyta</taxon>
        <taxon>Magnoliopsida</taxon>
        <taxon>eudicotyledons</taxon>
        <taxon>Gunneridae</taxon>
        <taxon>Pentapetalae</taxon>
        <taxon>rosids</taxon>
        <taxon>fabids</taxon>
        <taxon>Fabales</taxon>
        <taxon>Fabaceae</taxon>
        <taxon>Caesalpinioideae</taxon>
        <taxon>mimosoid clade</taxon>
        <taxon>Acacieae</taxon>
        <taxon>Acacia</taxon>
    </lineage>
</organism>
<proteinExistence type="predicted"/>
<protein>
    <recommendedName>
        <fullName evidence="2">Wings apart-like protein C-terminal domain-containing protein</fullName>
    </recommendedName>
</protein>
<dbReference type="Gene3D" id="1.25.10.10">
    <property type="entry name" value="Leucine-rich Repeat Variant"/>
    <property type="match status" value="1"/>
</dbReference>
<dbReference type="Pfam" id="PF07814">
    <property type="entry name" value="WAPL"/>
    <property type="match status" value="1"/>
</dbReference>
<keyword evidence="4" id="KW-1185">Reference proteome</keyword>
<dbReference type="Proteomes" id="UP001293593">
    <property type="component" value="Unassembled WGS sequence"/>
</dbReference>
<name>A0AAE1MZJ5_9FABA</name>
<dbReference type="AlphaFoldDB" id="A0AAE1MZJ5"/>
<accession>A0AAE1MZJ5</accession>
<evidence type="ECO:0000313" key="4">
    <source>
        <dbReference type="Proteomes" id="UP001293593"/>
    </source>
</evidence>
<gene>
    <name evidence="3" type="ORF">QN277_011849</name>
</gene>
<reference evidence="3" key="1">
    <citation type="submission" date="2023-10" db="EMBL/GenBank/DDBJ databases">
        <title>Chromosome-level genome of the transformable northern wattle, Acacia crassicarpa.</title>
        <authorList>
            <person name="Massaro I."/>
            <person name="Sinha N.R."/>
            <person name="Poethig S."/>
            <person name="Leichty A.R."/>
        </authorList>
    </citation>
    <scope>NUCLEOTIDE SEQUENCE</scope>
    <source>
        <strain evidence="3">Acra3RX</strain>
        <tissue evidence="3">Leaf</tissue>
    </source>
</reference>
<feature type="domain" description="Wings apart-like protein C-terminal" evidence="2">
    <location>
        <begin position="17"/>
        <end position="73"/>
    </location>
</feature>
<evidence type="ECO:0000256" key="1">
    <source>
        <dbReference type="SAM" id="MobiDB-lite"/>
    </source>
</evidence>
<evidence type="ECO:0000313" key="3">
    <source>
        <dbReference type="EMBL" id="KAK4280194.1"/>
    </source>
</evidence>